<protein>
    <submittedName>
        <fullName evidence="3">Uncharacterized protein</fullName>
    </submittedName>
</protein>
<dbReference type="GeneID" id="25473424"/>
<feature type="region of interest" description="Disordered" evidence="1">
    <location>
        <begin position="46"/>
        <end position="123"/>
    </location>
</feature>
<organism evidence="3 4">
    <name type="scientific">Eimeria necatrix</name>
    <dbReference type="NCBI Taxonomy" id="51315"/>
    <lineage>
        <taxon>Eukaryota</taxon>
        <taxon>Sar</taxon>
        <taxon>Alveolata</taxon>
        <taxon>Apicomplexa</taxon>
        <taxon>Conoidasida</taxon>
        <taxon>Coccidia</taxon>
        <taxon>Eucoccidiorida</taxon>
        <taxon>Eimeriorina</taxon>
        <taxon>Eimeriidae</taxon>
        <taxon>Eimeria</taxon>
    </lineage>
</organism>
<dbReference type="VEuPathDB" id="ToxoDB:ENH_00032600"/>
<evidence type="ECO:0000256" key="2">
    <source>
        <dbReference type="SAM" id="SignalP"/>
    </source>
</evidence>
<feature type="compositionally biased region" description="Basic and acidic residues" evidence="1">
    <location>
        <begin position="76"/>
        <end position="88"/>
    </location>
</feature>
<dbReference type="RefSeq" id="XP_013440356.1">
    <property type="nucleotide sequence ID" value="XM_013584902.1"/>
</dbReference>
<accession>U6MKJ1</accession>
<proteinExistence type="predicted"/>
<evidence type="ECO:0000313" key="4">
    <source>
        <dbReference type="Proteomes" id="UP000030754"/>
    </source>
</evidence>
<feature type="region of interest" description="Disordered" evidence="1">
    <location>
        <begin position="334"/>
        <end position="369"/>
    </location>
</feature>
<feature type="compositionally biased region" description="Basic and acidic residues" evidence="1">
    <location>
        <begin position="349"/>
        <end position="363"/>
    </location>
</feature>
<feature type="chain" id="PRO_5004673716" evidence="2">
    <location>
        <begin position="26"/>
        <end position="369"/>
    </location>
</feature>
<feature type="compositionally biased region" description="Gly residues" evidence="1">
    <location>
        <begin position="46"/>
        <end position="75"/>
    </location>
</feature>
<name>U6MKJ1_9EIME</name>
<feature type="compositionally biased region" description="Gly residues" evidence="1">
    <location>
        <begin position="96"/>
        <end position="106"/>
    </location>
</feature>
<dbReference type="AlphaFoldDB" id="U6MKJ1"/>
<sequence>MAPRLSAALFAAFGLLLLPFEDFSGKGLLLPLVEAAGINGGDLRGGGGVKGGPGDAGGNGGGPGPGGPGSGSGSGKDGDGESGEEGKNGQKNGPNKQGGRGNNGRGPPGPPGGPKNPPRRQQDQSLAQALPLLWNAAANTAAASDESSDLEDYNAALARIFEKRMAFHPRFRGALEDINEALSRDLLETNTKMPMSERQKILYGLGGRGTYLEVPTLLHELREEADHPVEERRRIQGLHRLRRRGVQINVEDLKKRPFVRREFTGPVTTEDFEEDLTDADLHQRQSALNGWLQMQNRARVLQKQHMRHRRNVGASEPVNDDDFQVELEDLEGLGFGGRLSDVEGGEYGEQYREFLEEEGKPSENEEEAV</sequence>
<feature type="signal peptide" evidence="2">
    <location>
        <begin position="1"/>
        <end position="25"/>
    </location>
</feature>
<evidence type="ECO:0000313" key="3">
    <source>
        <dbReference type="EMBL" id="CDJ62994.1"/>
    </source>
</evidence>
<reference evidence="3" key="2">
    <citation type="submission" date="2013-10" db="EMBL/GenBank/DDBJ databases">
        <authorList>
            <person name="Aslett M."/>
        </authorList>
    </citation>
    <scope>NUCLEOTIDE SEQUENCE [LARGE SCALE GENOMIC DNA]</scope>
    <source>
        <strain evidence="3">Houghton</strain>
    </source>
</reference>
<dbReference type="OrthoDB" id="346525at2759"/>
<evidence type="ECO:0000256" key="1">
    <source>
        <dbReference type="SAM" id="MobiDB-lite"/>
    </source>
</evidence>
<keyword evidence="2" id="KW-0732">Signal</keyword>
<dbReference type="EMBL" id="HG722675">
    <property type="protein sequence ID" value="CDJ62994.1"/>
    <property type="molecule type" value="Genomic_DNA"/>
</dbReference>
<feature type="compositionally biased region" description="Pro residues" evidence="1">
    <location>
        <begin position="107"/>
        <end position="116"/>
    </location>
</feature>
<reference evidence="3" key="1">
    <citation type="submission" date="2013-10" db="EMBL/GenBank/DDBJ databases">
        <title>Genomic analysis of the causative agents of coccidiosis in chickens.</title>
        <authorList>
            <person name="Reid A.J."/>
            <person name="Blake D."/>
            <person name="Billington K."/>
            <person name="Browne H."/>
            <person name="Dunn M."/>
            <person name="Hung S."/>
            <person name="Kawahara F."/>
            <person name="Miranda-Saavedra D."/>
            <person name="Mourier T."/>
            <person name="Nagra H."/>
            <person name="Otto T.D."/>
            <person name="Rawlings N."/>
            <person name="Sanchez A."/>
            <person name="Sanders M."/>
            <person name="Subramaniam C."/>
            <person name="Tay Y."/>
            <person name="Dear P."/>
            <person name="Doerig C."/>
            <person name="Gruber A."/>
            <person name="Parkinson J."/>
            <person name="Shirley M."/>
            <person name="Wan K.L."/>
            <person name="Berriman M."/>
            <person name="Tomley F."/>
            <person name="Pain A."/>
        </authorList>
    </citation>
    <scope>NUCLEOTIDE SEQUENCE [LARGE SCALE GENOMIC DNA]</scope>
    <source>
        <strain evidence="3">Houghton</strain>
    </source>
</reference>
<keyword evidence="4" id="KW-1185">Reference proteome</keyword>
<gene>
    <name evidence="3" type="ORF">ENH_00032600</name>
</gene>
<dbReference type="Proteomes" id="UP000030754">
    <property type="component" value="Unassembled WGS sequence"/>
</dbReference>